<gene>
    <name evidence="7" type="ORF">HFP15_35065</name>
</gene>
<organism evidence="7 8">
    <name type="scientific">Amycolatopsis acididurans</name>
    <dbReference type="NCBI Taxonomy" id="2724524"/>
    <lineage>
        <taxon>Bacteria</taxon>
        <taxon>Bacillati</taxon>
        <taxon>Actinomycetota</taxon>
        <taxon>Actinomycetes</taxon>
        <taxon>Pseudonocardiales</taxon>
        <taxon>Pseudonocardiaceae</taxon>
        <taxon>Amycolatopsis</taxon>
    </lineage>
</organism>
<protein>
    <submittedName>
        <fullName evidence="7">AfsR/SARP family transcriptional regulator</fullName>
    </submittedName>
</protein>
<dbReference type="SMART" id="SM00862">
    <property type="entry name" value="Trans_reg_C"/>
    <property type="match status" value="1"/>
</dbReference>
<dbReference type="SMART" id="SM01043">
    <property type="entry name" value="BTAD"/>
    <property type="match status" value="1"/>
</dbReference>
<reference evidence="7 8" key="1">
    <citation type="submission" date="2020-04" db="EMBL/GenBank/DDBJ databases">
        <title>Novel species.</title>
        <authorList>
            <person name="Teo W.F.A."/>
            <person name="Lipun K."/>
            <person name="Srisuk N."/>
            <person name="Duangmal K."/>
        </authorList>
    </citation>
    <scope>NUCLEOTIDE SEQUENCE [LARGE SCALE GENOMIC DNA]</scope>
    <source>
        <strain evidence="7 8">K13G38</strain>
    </source>
</reference>
<feature type="DNA-binding region" description="OmpR/PhoB-type" evidence="5">
    <location>
        <begin position="7"/>
        <end position="103"/>
    </location>
</feature>
<sequence>MEIKPVDKRHQHRNWRFGLLGRFSVEVDGRPLSLNSGLSRTLLATLLAHSGEVVPADQLIDAIWDRQPKNASNSLHVLVKRLRTALGDADRIRAEPGGYRIVVEPGELDLHEFARLVESARQAPDENAERRDLAAALDLWSDELAPSPLAEADRRDLEDRRLTSVSRRIELDLRAGRESDAVSELRRLTQRYPLRERFWAQLMRALHQAGSQAEALAVYADARSVLADELGVEPGAELRELYAATLAMDEETEWRPVCQLPPRLDDFVGREHTLARLESLLEPGDSPRVVVVWGPPGVGKSALAIQTAHRMRPAYPDGQWFTTLYDRHSGRASAHELLEELLLAAGMPTGEIPAQTGARAAALRARLADRRVLLVLDDAAEAAQIAPALPGTGGCGVLITSRRSLLDLPVGRRLRIDPLGDDSGIRLLNTMIGEDRTAAEQEYAAELVRLCGALPLALRIAGARLSLRPEAPLSMLVQRLRDERTRLDELAVEGMEVRASLTLSYQALAPPARDALRRTALLPRTGFSAETLGVITDGSDGERLAEALTAHALLEPCAEDGTGISRYRTHDLVALYARDLAGDEDQPRALRSLLDLLLFRAEQVHREAARWTEELPPYRRPGAHLPDLRLSPLPCPAADWARSERDLLLSAINQACAAGWLADAARLADLVVPVLHLEGGFDQLAAVRRRIAETARAAGDELVAWRAEYGRAEASLSQDVAESERTWVACAEAFERLGAISELVYSLTGVAFSRLMRDEPDMETAQRALEIAENGTDRIAYCTASRTLAQTLQQCGRTSEAVWLLKKVSREAARLSMPSVHAGLLRELARASLRLGDVETATAACEQAAPMLADNPHEVGWLMQLRSRIATARGDYADAAAHARRSHEIFTGLGDRRAATTSLIWLADALWHSGERHEATALAAQARDALRAMGSTIWASHAERILAEAAKTA</sequence>
<dbReference type="RefSeq" id="WP_168521592.1">
    <property type="nucleotide sequence ID" value="NZ_JAAXLS010000048.1"/>
</dbReference>
<dbReference type="InterPro" id="IPR016032">
    <property type="entry name" value="Sig_transdc_resp-reg_C-effctor"/>
</dbReference>
<dbReference type="PANTHER" id="PTHR35807">
    <property type="entry name" value="TRANSCRIPTIONAL REGULATOR REDD-RELATED"/>
    <property type="match status" value="1"/>
</dbReference>
<dbReference type="SMART" id="SM00382">
    <property type="entry name" value="AAA"/>
    <property type="match status" value="1"/>
</dbReference>
<dbReference type="EMBL" id="JAAXLS010000048">
    <property type="protein sequence ID" value="NKQ58092.1"/>
    <property type="molecule type" value="Genomic_DNA"/>
</dbReference>
<comment type="similarity">
    <text evidence="1">Belongs to the AfsR/DnrI/RedD regulatory family.</text>
</comment>
<dbReference type="Gene3D" id="3.40.50.300">
    <property type="entry name" value="P-loop containing nucleotide triphosphate hydrolases"/>
    <property type="match status" value="1"/>
</dbReference>
<dbReference type="InterPro" id="IPR041664">
    <property type="entry name" value="AAA_16"/>
</dbReference>
<dbReference type="CDD" id="cd00383">
    <property type="entry name" value="trans_reg_C"/>
    <property type="match status" value="1"/>
</dbReference>
<dbReference type="SUPFAM" id="SSF52540">
    <property type="entry name" value="P-loop containing nucleoside triphosphate hydrolases"/>
    <property type="match status" value="1"/>
</dbReference>
<accession>A0ABX1JE71</accession>
<dbReference type="InterPro" id="IPR003593">
    <property type="entry name" value="AAA+_ATPase"/>
</dbReference>
<evidence type="ECO:0000256" key="2">
    <source>
        <dbReference type="ARBA" id="ARBA00023015"/>
    </source>
</evidence>
<dbReference type="Proteomes" id="UP000715441">
    <property type="component" value="Unassembled WGS sequence"/>
</dbReference>
<dbReference type="PRINTS" id="PR00364">
    <property type="entry name" value="DISEASERSIST"/>
</dbReference>
<proteinExistence type="inferred from homology"/>
<dbReference type="SUPFAM" id="SSF48452">
    <property type="entry name" value="TPR-like"/>
    <property type="match status" value="2"/>
</dbReference>
<evidence type="ECO:0000313" key="7">
    <source>
        <dbReference type="EMBL" id="NKQ58092.1"/>
    </source>
</evidence>
<dbReference type="Gene3D" id="1.10.10.10">
    <property type="entry name" value="Winged helix-like DNA-binding domain superfamily/Winged helix DNA-binding domain"/>
    <property type="match status" value="1"/>
</dbReference>
<dbReference type="Pfam" id="PF03704">
    <property type="entry name" value="BTAD"/>
    <property type="match status" value="1"/>
</dbReference>
<evidence type="ECO:0000256" key="4">
    <source>
        <dbReference type="ARBA" id="ARBA00023163"/>
    </source>
</evidence>
<evidence type="ECO:0000259" key="6">
    <source>
        <dbReference type="PROSITE" id="PS51755"/>
    </source>
</evidence>
<dbReference type="InterPro" id="IPR051677">
    <property type="entry name" value="AfsR-DnrI-RedD_regulator"/>
</dbReference>
<dbReference type="InterPro" id="IPR005158">
    <property type="entry name" value="BTAD"/>
</dbReference>
<dbReference type="PROSITE" id="PS51755">
    <property type="entry name" value="OMPR_PHOB"/>
    <property type="match status" value="1"/>
</dbReference>
<evidence type="ECO:0000256" key="5">
    <source>
        <dbReference type="PROSITE-ProRule" id="PRU01091"/>
    </source>
</evidence>
<dbReference type="PANTHER" id="PTHR35807:SF1">
    <property type="entry name" value="TRANSCRIPTIONAL REGULATOR REDD"/>
    <property type="match status" value="1"/>
</dbReference>
<keyword evidence="8" id="KW-1185">Reference proteome</keyword>
<dbReference type="InterPro" id="IPR036388">
    <property type="entry name" value="WH-like_DNA-bd_sf"/>
</dbReference>
<dbReference type="InterPro" id="IPR001867">
    <property type="entry name" value="OmpR/PhoB-type_DNA-bd"/>
</dbReference>
<dbReference type="Gene3D" id="1.25.40.10">
    <property type="entry name" value="Tetratricopeptide repeat domain"/>
    <property type="match status" value="3"/>
</dbReference>
<keyword evidence="3 5" id="KW-0238">DNA-binding</keyword>
<evidence type="ECO:0000313" key="8">
    <source>
        <dbReference type="Proteomes" id="UP000715441"/>
    </source>
</evidence>
<dbReference type="InterPro" id="IPR011990">
    <property type="entry name" value="TPR-like_helical_dom_sf"/>
</dbReference>
<comment type="caution">
    <text evidence="7">The sequence shown here is derived from an EMBL/GenBank/DDBJ whole genome shotgun (WGS) entry which is preliminary data.</text>
</comment>
<keyword evidence="4" id="KW-0804">Transcription</keyword>
<dbReference type="InterPro" id="IPR027417">
    <property type="entry name" value="P-loop_NTPase"/>
</dbReference>
<evidence type="ECO:0000256" key="3">
    <source>
        <dbReference type="ARBA" id="ARBA00023125"/>
    </source>
</evidence>
<evidence type="ECO:0000256" key="1">
    <source>
        <dbReference type="ARBA" id="ARBA00005820"/>
    </source>
</evidence>
<name>A0ABX1JE71_9PSEU</name>
<feature type="domain" description="OmpR/PhoB-type" evidence="6">
    <location>
        <begin position="7"/>
        <end position="103"/>
    </location>
</feature>
<dbReference type="Pfam" id="PF00486">
    <property type="entry name" value="Trans_reg_C"/>
    <property type="match status" value="1"/>
</dbReference>
<dbReference type="CDD" id="cd15831">
    <property type="entry name" value="BTAD"/>
    <property type="match status" value="1"/>
</dbReference>
<dbReference type="Pfam" id="PF13191">
    <property type="entry name" value="AAA_16"/>
    <property type="match status" value="1"/>
</dbReference>
<dbReference type="SUPFAM" id="SSF46894">
    <property type="entry name" value="C-terminal effector domain of the bipartite response regulators"/>
    <property type="match status" value="1"/>
</dbReference>
<keyword evidence="2" id="KW-0805">Transcription regulation</keyword>